<organism evidence="1 2">
    <name type="scientific">Stylosanthes scabra</name>
    <dbReference type="NCBI Taxonomy" id="79078"/>
    <lineage>
        <taxon>Eukaryota</taxon>
        <taxon>Viridiplantae</taxon>
        <taxon>Streptophyta</taxon>
        <taxon>Embryophyta</taxon>
        <taxon>Tracheophyta</taxon>
        <taxon>Spermatophyta</taxon>
        <taxon>Magnoliopsida</taxon>
        <taxon>eudicotyledons</taxon>
        <taxon>Gunneridae</taxon>
        <taxon>Pentapetalae</taxon>
        <taxon>rosids</taxon>
        <taxon>fabids</taxon>
        <taxon>Fabales</taxon>
        <taxon>Fabaceae</taxon>
        <taxon>Papilionoideae</taxon>
        <taxon>50 kb inversion clade</taxon>
        <taxon>dalbergioids sensu lato</taxon>
        <taxon>Dalbergieae</taxon>
        <taxon>Pterocarpus clade</taxon>
        <taxon>Stylosanthes</taxon>
    </lineage>
</organism>
<gene>
    <name evidence="1" type="ORF">PIB30_056488</name>
</gene>
<evidence type="ECO:0000313" key="1">
    <source>
        <dbReference type="EMBL" id="MED6148815.1"/>
    </source>
</evidence>
<protein>
    <submittedName>
        <fullName evidence="1">Uncharacterized protein</fullName>
    </submittedName>
</protein>
<name>A0ABU6TJ67_9FABA</name>
<accession>A0ABU6TJ67</accession>
<keyword evidence="2" id="KW-1185">Reference proteome</keyword>
<comment type="caution">
    <text evidence="1">The sequence shown here is derived from an EMBL/GenBank/DDBJ whole genome shotgun (WGS) entry which is preliminary data.</text>
</comment>
<reference evidence="1 2" key="1">
    <citation type="journal article" date="2023" name="Plants (Basel)">
        <title>Bridging the Gap: Combining Genomics and Transcriptomics Approaches to Understand Stylosanthes scabra, an Orphan Legume from the Brazilian Caatinga.</title>
        <authorList>
            <person name="Ferreira-Neto J.R.C."/>
            <person name="da Silva M.D."/>
            <person name="Binneck E."/>
            <person name="de Melo N.F."/>
            <person name="da Silva R.H."/>
            <person name="de Melo A.L.T.M."/>
            <person name="Pandolfi V."/>
            <person name="Bustamante F.O."/>
            <person name="Brasileiro-Vidal A.C."/>
            <person name="Benko-Iseppon A.M."/>
        </authorList>
    </citation>
    <scope>NUCLEOTIDE SEQUENCE [LARGE SCALE GENOMIC DNA]</scope>
    <source>
        <tissue evidence="1">Leaves</tissue>
    </source>
</reference>
<evidence type="ECO:0000313" key="2">
    <source>
        <dbReference type="Proteomes" id="UP001341840"/>
    </source>
</evidence>
<dbReference type="EMBL" id="JASCZI010091073">
    <property type="protein sequence ID" value="MED6148815.1"/>
    <property type="molecule type" value="Genomic_DNA"/>
</dbReference>
<proteinExistence type="predicted"/>
<dbReference type="Proteomes" id="UP001341840">
    <property type="component" value="Unassembled WGS sequence"/>
</dbReference>
<sequence length="147" mass="16576">MSGRFKKKGVTWVQPNTEYEARVVLLRKRKGKFIFDWAVWQRTHNTEFDSHWSKCCLEFVIQPSAPKSNPLSSVQSCCHQDLLCISEYGVSDLYPGLTNSIGSPLSPGQTCCHQVPKHLCHAAVANDVRSRNCHYASRGVGRIALRD</sequence>